<dbReference type="eggNOG" id="ENOG50330G1">
    <property type="taxonomic scope" value="Bacteria"/>
</dbReference>
<evidence type="ECO:0000256" key="1">
    <source>
        <dbReference type="SAM" id="SignalP"/>
    </source>
</evidence>
<feature type="chain" id="PRO_5001786366" evidence="1">
    <location>
        <begin position="23"/>
        <end position="171"/>
    </location>
</feature>
<keyword evidence="1" id="KW-0732">Signal</keyword>
<dbReference type="EMBL" id="JMTB01000044">
    <property type="protein sequence ID" value="KFC09016.1"/>
    <property type="molecule type" value="Genomic_DNA"/>
</dbReference>
<proteinExistence type="predicted"/>
<comment type="caution">
    <text evidence="2">The sequence shown here is derived from an EMBL/GenBank/DDBJ whole genome shotgun (WGS) entry which is preliminary data.</text>
</comment>
<accession>A0A085AFM1</accession>
<gene>
    <name evidence="2" type="ORF">GTGU_01208</name>
</gene>
<name>A0A085AFM1_9ENTR</name>
<sequence length="171" mass="18812">MIKRIKPLIILAVSTLSPLAHADWITTTGEDLFSSGRTAMMLGTTSSKAALTFDCTKESLEINFVVEDSKLNIVNPMQLMLVVKVDDNQPTRFEGSASRRNYKYIQVGTKEAGIKGSEGIISVIKQIQNAKEKFTVRVRFNESGYKAAFSGNVRGATKATNDFINACEIKL</sequence>
<feature type="signal peptide" evidence="1">
    <location>
        <begin position="1"/>
        <end position="22"/>
    </location>
</feature>
<dbReference type="Proteomes" id="UP000028630">
    <property type="component" value="Unassembled WGS sequence"/>
</dbReference>
<organism evidence="2 3">
    <name type="scientific">Trabulsiella guamensis ATCC 49490</name>
    <dbReference type="NCBI Taxonomy" id="1005994"/>
    <lineage>
        <taxon>Bacteria</taxon>
        <taxon>Pseudomonadati</taxon>
        <taxon>Pseudomonadota</taxon>
        <taxon>Gammaproteobacteria</taxon>
        <taxon>Enterobacterales</taxon>
        <taxon>Enterobacteriaceae</taxon>
        <taxon>Trabulsiella</taxon>
    </lineage>
</organism>
<keyword evidence="3" id="KW-1185">Reference proteome</keyword>
<protein>
    <submittedName>
        <fullName evidence="2">Uncharacterized protein</fullName>
    </submittedName>
</protein>
<reference evidence="3" key="1">
    <citation type="submission" date="2014-05" db="EMBL/GenBank/DDBJ databases">
        <title>ATOL: Assembling a taxonomically balanced genome-scale reconstruction of the evolutionary history of the Enterobacteriaceae.</title>
        <authorList>
            <person name="Plunkett G. III"/>
            <person name="Neeno-Eckwall E.C."/>
            <person name="Glasner J.D."/>
            <person name="Perna N.T."/>
        </authorList>
    </citation>
    <scope>NUCLEOTIDE SEQUENCE [LARGE SCALE GENOMIC DNA]</scope>
    <source>
        <strain evidence="3">ATCC 49490</strain>
    </source>
</reference>
<evidence type="ECO:0000313" key="2">
    <source>
        <dbReference type="EMBL" id="KFC09016.1"/>
    </source>
</evidence>
<evidence type="ECO:0000313" key="3">
    <source>
        <dbReference type="Proteomes" id="UP000028630"/>
    </source>
</evidence>
<dbReference type="AlphaFoldDB" id="A0A085AFM1"/>